<dbReference type="EMBL" id="CADEBC010000540">
    <property type="protein sequence ID" value="CAB3249593.1"/>
    <property type="molecule type" value="Genomic_DNA"/>
</dbReference>
<dbReference type="PANTHER" id="PTHR45710">
    <property type="entry name" value="C-TYPE LECTIN DOMAIN-CONTAINING PROTEIN 180"/>
    <property type="match status" value="1"/>
</dbReference>
<comment type="caution">
    <text evidence="3">The sequence shown here is derived from an EMBL/GenBank/DDBJ whole genome shotgun (WGS) entry which is preliminary data.</text>
</comment>
<name>A0A8S1AW82_ARCPL</name>
<dbReference type="InterPro" id="IPR016187">
    <property type="entry name" value="CTDL_fold"/>
</dbReference>
<evidence type="ECO:0000313" key="3">
    <source>
        <dbReference type="EMBL" id="CAB3249593.1"/>
    </source>
</evidence>
<keyword evidence="1" id="KW-0732">Signal</keyword>
<evidence type="ECO:0000313" key="4">
    <source>
        <dbReference type="Proteomes" id="UP000494106"/>
    </source>
</evidence>
<dbReference type="InterPro" id="IPR016186">
    <property type="entry name" value="C-type_lectin-like/link_sf"/>
</dbReference>
<dbReference type="OrthoDB" id="7357196at2759"/>
<feature type="signal peptide" evidence="1">
    <location>
        <begin position="1"/>
        <end position="19"/>
    </location>
</feature>
<dbReference type="Gene3D" id="3.10.100.10">
    <property type="entry name" value="Mannose-Binding Protein A, subunit A"/>
    <property type="match status" value="2"/>
</dbReference>
<organism evidence="3 4">
    <name type="scientific">Arctia plantaginis</name>
    <name type="common">Wood tiger moth</name>
    <name type="synonym">Phalaena plantaginis</name>
    <dbReference type="NCBI Taxonomy" id="874455"/>
    <lineage>
        <taxon>Eukaryota</taxon>
        <taxon>Metazoa</taxon>
        <taxon>Ecdysozoa</taxon>
        <taxon>Arthropoda</taxon>
        <taxon>Hexapoda</taxon>
        <taxon>Insecta</taxon>
        <taxon>Pterygota</taxon>
        <taxon>Neoptera</taxon>
        <taxon>Endopterygota</taxon>
        <taxon>Lepidoptera</taxon>
        <taxon>Glossata</taxon>
        <taxon>Ditrysia</taxon>
        <taxon>Noctuoidea</taxon>
        <taxon>Erebidae</taxon>
        <taxon>Arctiinae</taxon>
        <taxon>Arctia</taxon>
    </lineage>
</organism>
<sequence>MFLLIICGFILSNTADVSCYDSDYEAIRGGWIKPHKVMATWFDAVEQCNKEGALLASPINEDILNHMISIIGTNGHTTPYFIGNNANIKSGLYVSLEGVPLSNMPVISMIEVLDPRAGPCMVMDHKMLLSVVSCTSRRPYMCYKARDDHLNMTECGTFDKKYIRSLKTGSCYKYHAEKVNWVTAYETCINEGAYLAVLNDNKEQISVRDFIWDQNNSGAEYVHIGLLEWKVGGPWFSVHWEPFEKIYNRGFIQSELQSHVGNCQDHRGVLSATGKVSYTKDGSSNLNAYQFICEKDPTYIRFPLDNMLQGKLMIKENAPG</sequence>
<keyword evidence="4" id="KW-1185">Reference proteome</keyword>
<feature type="chain" id="PRO_5035730956" description="C-type lectin domain-containing protein" evidence="1">
    <location>
        <begin position="20"/>
        <end position="320"/>
    </location>
</feature>
<protein>
    <recommendedName>
        <fullName evidence="2">C-type lectin domain-containing protein</fullName>
    </recommendedName>
</protein>
<dbReference type="SUPFAM" id="SSF56436">
    <property type="entry name" value="C-type lectin-like"/>
    <property type="match status" value="2"/>
</dbReference>
<dbReference type="CDD" id="cd00037">
    <property type="entry name" value="CLECT"/>
    <property type="match status" value="2"/>
</dbReference>
<accession>A0A8S1AW82</accession>
<dbReference type="InterPro" id="IPR050828">
    <property type="entry name" value="C-type_lectin/matrix_domain"/>
</dbReference>
<proteinExistence type="predicted"/>
<dbReference type="InterPro" id="IPR001304">
    <property type="entry name" value="C-type_lectin-like"/>
</dbReference>
<feature type="domain" description="C-type lectin" evidence="2">
    <location>
        <begin position="155"/>
        <end position="294"/>
    </location>
</feature>
<dbReference type="Proteomes" id="UP000494106">
    <property type="component" value="Unassembled WGS sequence"/>
</dbReference>
<dbReference type="PANTHER" id="PTHR45710:SF26">
    <property type="entry name" value="RH26557P"/>
    <property type="match status" value="1"/>
</dbReference>
<reference evidence="3 4" key="1">
    <citation type="submission" date="2020-04" db="EMBL/GenBank/DDBJ databases">
        <authorList>
            <person name="Wallbank WR R."/>
            <person name="Pardo Diaz C."/>
            <person name="Kozak K."/>
            <person name="Martin S."/>
            <person name="Jiggins C."/>
            <person name="Moest M."/>
            <person name="Warren A I."/>
            <person name="Byers J.R.P. K."/>
            <person name="Montejo-Kovacevich G."/>
            <person name="Yen C E."/>
        </authorList>
    </citation>
    <scope>NUCLEOTIDE SEQUENCE [LARGE SCALE GENOMIC DNA]</scope>
</reference>
<dbReference type="AlphaFoldDB" id="A0A8S1AW82"/>
<evidence type="ECO:0000256" key="1">
    <source>
        <dbReference type="SAM" id="SignalP"/>
    </source>
</evidence>
<feature type="domain" description="C-type lectin" evidence="2">
    <location>
        <begin position="19"/>
        <end position="143"/>
    </location>
</feature>
<gene>
    <name evidence="3" type="ORF">APLA_LOCUS12128</name>
</gene>
<dbReference type="SMART" id="SM00034">
    <property type="entry name" value="CLECT"/>
    <property type="match status" value="2"/>
</dbReference>
<evidence type="ECO:0000259" key="2">
    <source>
        <dbReference type="SMART" id="SM00034"/>
    </source>
</evidence>